<dbReference type="InterPro" id="IPR003399">
    <property type="entry name" value="Mce/MlaD"/>
</dbReference>
<reference evidence="4" key="1">
    <citation type="submission" date="2016-10" db="EMBL/GenBank/DDBJ databases">
        <authorList>
            <person name="Varghese N."/>
            <person name="Submissions S."/>
        </authorList>
    </citation>
    <scope>NUCLEOTIDE SEQUENCE [LARGE SCALE GENOMIC DNA]</scope>
    <source>
        <strain evidence="4">DSM 44498</strain>
    </source>
</reference>
<dbReference type="RefSeq" id="WP_371851545.1">
    <property type="nucleotide sequence ID" value="NZ_CP070609.1"/>
</dbReference>
<dbReference type="Pfam" id="PF02470">
    <property type="entry name" value="MlaD"/>
    <property type="match status" value="1"/>
</dbReference>
<proteinExistence type="predicted"/>
<organism evidence="3 4">
    <name type="scientific">Rhodococcus koreensis</name>
    <dbReference type="NCBI Taxonomy" id="99653"/>
    <lineage>
        <taxon>Bacteria</taxon>
        <taxon>Bacillati</taxon>
        <taxon>Actinomycetota</taxon>
        <taxon>Actinomycetes</taxon>
        <taxon>Mycobacteriales</taxon>
        <taxon>Nocardiaceae</taxon>
        <taxon>Rhodococcus</taxon>
    </lineage>
</organism>
<accession>A0A1H4YWK7</accession>
<dbReference type="PANTHER" id="PTHR33371:SF18">
    <property type="entry name" value="MCE-FAMILY PROTEIN MCE3C"/>
    <property type="match status" value="1"/>
</dbReference>
<feature type="domain" description="Mce/MlaD" evidence="2">
    <location>
        <begin position="57"/>
        <end position="128"/>
    </location>
</feature>
<keyword evidence="4" id="KW-1185">Reference proteome</keyword>
<protein>
    <submittedName>
        <fullName evidence="3">Phospholipid/cholesterol/gamma-HCH transport system substrate-binding protein</fullName>
    </submittedName>
</protein>
<dbReference type="AlphaFoldDB" id="A0A1H4YWK7"/>
<dbReference type="InterPro" id="IPR052336">
    <property type="entry name" value="MlaD_Phospholipid_Transporter"/>
</dbReference>
<evidence type="ECO:0000313" key="4">
    <source>
        <dbReference type="Proteomes" id="UP000183561"/>
    </source>
</evidence>
<keyword evidence="1" id="KW-0472">Membrane</keyword>
<name>A0A1H4YWK7_9NOCA</name>
<evidence type="ECO:0000313" key="3">
    <source>
        <dbReference type="EMBL" id="SED21738.1"/>
    </source>
</evidence>
<dbReference type="Proteomes" id="UP000183561">
    <property type="component" value="Unassembled WGS sequence"/>
</dbReference>
<evidence type="ECO:0000256" key="1">
    <source>
        <dbReference type="SAM" id="Phobius"/>
    </source>
</evidence>
<gene>
    <name evidence="3" type="ORF">SAMN04490239_7327</name>
</gene>
<dbReference type="EMBL" id="FNSV01000005">
    <property type="protein sequence ID" value="SED21738.1"/>
    <property type="molecule type" value="Genomic_DNA"/>
</dbReference>
<dbReference type="PANTHER" id="PTHR33371">
    <property type="entry name" value="INTERMEMBRANE PHOSPHOLIPID TRANSPORT SYSTEM BINDING PROTEIN MLAD-RELATED"/>
    <property type="match status" value="1"/>
</dbReference>
<keyword evidence="1" id="KW-0812">Transmembrane</keyword>
<dbReference type="GO" id="GO:0005576">
    <property type="term" value="C:extracellular region"/>
    <property type="evidence" value="ECO:0007669"/>
    <property type="project" value="TreeGrafter"/>
</dbReference>
<evidence type="ECO:0000259" key="2">
    <source>
        <dbReference type="Pfam" id="PF02470"/>
    </source>
</evidence>
<feature type="transmembrane region" description="Helical" evidence="1">
    <location>
        <begin position="27"/>
        <end position="49"/>
    </location>
</feature>
<keyword evidence="1" id="KW-1133">Transmembrane helix</keyword>
<sequence>MQPVTKNRAQRIGGVLGRARALVGREVAFGAGIVLLVVFALVTTAVLYANPPGRMSFSFRTDDASSIDIGQDVRVAGIGVGTVTDVLIEPDAVLVTAEIDDAVPVGSDSRVEVRMLTPVGGYAITLVPLGVLPLGDTPLPVEQVSVPYSIGDVLQAAPHTTDNVEGGTVDANLDEMARALEENPTSIASMISGLTSIARVMDQQRAQVRTIADLAAEYLQSFEADQGMVFDLIREIDVVLSTYNTTHAGFNEAYSLLGNVLMTIQPFEAFYLDHKTEVLDAVNHAKGVIDEFRTSMGPAIDNLQSLRTQLAEWLTPEGMAAIKGGTLMASDFCVPVPGRTC</sequence>